<evidence type="ECO:0000313" key="1">
    <source>
        <dbReference type="EMBL" id="SHM84416.1"/>
    </source>
</evidence>
<dbReference type="Proteomes" id="UP000184038">
    <property type="component" value="Unassembled WGS sequence"/>
</dbReference>
<reference evidence="1 2" key="1">
    <citation type="submission" date="2016-11" db="EMBL/GenBank/DDBJ databases">
        <authorList>
            <person name="Jaros S."/>
            <person name="Januszkiewicz K."/>
            <person name="Wedrychowicz H."/>
        </authorList>
    </citation>
    <scope>NUCLEOTIDE SEQUENCE [LARGE SCALE GENOMIC DNA]</scope>
    <source>
        <strain evidence="1 2">DSM 15930</strain>
    </source>
</reference>
<gene>
    <name evidence="1" type="ORF">SAMN02746066_03543</name>
</gene>
<dbReference type="AlphaFoldDB" id="A0A1M7M1M3"/>
<organism evidence="1 2">
    <name type="scientific">Anaerosporobacter mobilis DSM 15930</name>
    <dbReference type="NCBI Taxonomy" id="1120996"/>
    <lineage>
        <taxon>Bacteria</taxon>
        <taxon>Bacillati</taxon>
        <taxon>Bacillota</taxon>
        <taxon>Clostridia</taxon>
        <taxon>Lachnospirales</taxon>
        <taxon>Lachnospiraceae</taxon>
        <taxon>Anaerosporobacter</taxon>
    </lineage>
</organism>
<dbReference type="STRING" id="1120996.SAMN02746066_03543"/>
<proteinExistence type="predicted"/>
<protein>
    <submittedName>
        <fullName evidence="1">Uncharacterized protein</fullName>
    </submittedName>
</protein>
<evidence type="ECO:0000313" key="2">
    <source>
        <dbReference type="Proteomes" id="UP000184038"/>
    </source>
</evidence>
<accession>A0A1M7M1M3</accession>
<sequence>MVMPNLSKVLFFYNNFNELALEILVQVRYNIGGAKHTDGLVNIITIHFRCCYYKIDLFRLLATTLYKAVSKTMKLHNFIDEI</sequence>
<name>A0A1M7M1M3_9FIRM</name>
<dbReference type="EMBL" id="FRCP01000019">
    <property type="protein sequence ID" value="SHM84416.1"/>
    <property type="molecule type" value="Genomic_DNA"/>
</dbReference>
<keyword evidence="2" id="KW-1185">Reference proteome</keyword>